<feature type="compositionally biased region" description="Basic residues" evidence="1">
    <location>
        <begin position="102"/>
        <end position="112"/>
    </location>
</feature>
<dbReference type="OrthoDB" id="10587997at2759"/>
<reference evidence="2" key="1">
    <citation type="submission" date="2021-02" db="EMBL/GenBank/DDBJ databases">
        <authorList>
            <person name="Palmer J.M."/>
        </authorList>
    </citation>
    <scope>NUCLEOTIDE SEQUENCE</scope>
    <source>
        <strain evidence="2">SCRP734</strain>
    </source>
</reference>
<protein>
    <submittedName>
        <fullName evidence="2">Uncharacterized protein</fullName>
    </submittedName>
</protein>
<dbReference type="AlphaFoldDB" id="A0A8T1WJZ8"/>
<evidence type="ECO:0000256" key="1">
    <source>
        <dbReference type="SAM" id="MobiDB-lite"/>
    </source>
</evidence>
<proteinExistence type="predicted"/>
<sequence>MASSALEQFLLMVRRRLAARAQLLRQCRRRRTSVPDLQFQAPTTGSRGLLDSVLDNEAAMKSYADEINLNRIRSLSSEDRQALARRRSHRNPRTEPTLPSLKPRRPHIEHRG</sequence>
<comment type="caution">
    <text evidence="2">The sequence shown here is derived from an EMBL/GenBank/DDBJ whole genome shotgun (WGS) entry which is preliminary data.</text>
</comment>
<dbReference type="EMBL" id="JAGDFM010000008">
    <property type="protein sequence ID" value="KAG7392808.1"/>
    <property type="molecule type" value="Genomic_DNA"/>
</dbReference>
<gene>
    <name evidence="2" type="ORF">PHYPSEUDO_014295</name>
</gene>
<evidence type="ECO:0000313" key="2">
    <source>
        <dbReference type="EMBL" id="KAG7392808.1"/>
    </source>
</evidence>
<accession>A0A8T1WJZ8</accession>
<name>A0A8T1WJZ8_9STRA</name>
<keyword evidence="3" id="KW-1185">Reference proteome</keyword>
<feature type="region of interest" description="Disordered" evidence="1">
    <location>
        <begin position="77"/>
        <end position="112"/>
    </location>
</feature>
<dbReference type="Proteomes" id="UP000694044">
    <property type="component" value="Unassembled WGS sequence"/>
</dbReference>
<organism evidence="2 3">
    <name type="scientific">Phytophthora pseudosyringae</name>
    <dbReference type="NCBI Taxonomy" id="221518"/>
    <lineage>
        <taxon>Eukaryota</taxon>
        <taxon>Sar</taxon>
        <taxon>Stramenopiles</taxon>
        <taxon>Oomycota</taxon>
        <taxon>Peronosporomycetes</taxon>
        <taxon>Peronosporales</taxon>
        <taxon>Peronosporaceae</taxon>
        <taxon>Phytophthora</taxon>
    </lineage>
</organism>
<evidence type="ECO:0000313" key="3">
    <source>
        <dbReference type="Proteomes" id="UP000694044"/>
    </source>
</evidence>